<dbReference type="Gene3D" id="2.150.10.10">
    <property type="entry name" value="Serralysin-like metalloprotease, C-terminal"/>
    <property type="match status" value="2"/>
</dbReference>
<dbReference type="GO" id="GO:0005509">
    <property type="term" value="F:calcium ion binding"/>
    <property type="evidence" value="ECO:0007669"/>
    <property type="project" value="InterPro"/>
</dbReference>
<comment type="caution">
    <text evidence="3">The sequence shown here is derived from an EMBL/GenBank/DDBJ whole genome shotgun (WGS) entry which is preliminary data.</text>
</comment>
<dbReference type="PROSITE" id="PS00330">
    <property type="entry name" value="HEMOLYSIN_CALCIUM"/>
    <property type="match status" value="2"/>
</dbReference>
<evidence type="ECO:0000313" key="3">
    <source>
        <dbReference type="EMBL" id="KIE04200.1"/>
    </source>
</evidence>
<dbReference type="AlphaFoldDB" id="A0A0C1QW24"/>
<dbReference type="STRING" id="86105.NF27_JC00070"/>
<proteinExistence type="predicted"/>
<dbReference type="PANTHER" id="PTHR38340:SF1">
    <property type="entry name" value="S-LAYER PROTEIN"/>
    <property type="match status" value="1"/>
</dbReference>
<dbReference type="PRINTS" id="PR00313">
    <property type="entry name" value="CABNDNGRPT"/>
</dbReference>
<evidence type="ECO:0000256" key="1">
    <source>
        <dbReference type="ARBA" id="ARBA00004613"/>
    </source>
</evidence>
<keyword evidence="4" id="KW-1185">Reference proteome</keyword>
<dbReference type="PANTHER" id="PTHR38340">
    <property type="entry name" value="S-LAYER PROTEIN"/>
    <property type="match status" value="1"/>
</dbReference>
<protein>
    <recommendedName>
        <fullName evidence="5">Haemolysin-type calcium binding-related domain-containing protein</fullName>
    </recommendedName>
</protein>
<dbReference type="SUPFAM" id="SSF51120">
    <property type="entry name" value="beta-Roll"/>
    <property type="match status" value="2"/>
</dbReference>
<name>A0A0C1QW24_9RICK</name>
<dbReference type="InterPro" id="IPR050557">
    <property type="entry name" value="RTX_toxin/Mannuronan_C5-epim"/>
</dbReference>
<dbReference type="GO" id="GO:0005576">
    <property type="term" value="C:extracellular region"/>
    <property type="evidence" value="ECO:0007669"/>
    <property type="project" value="UniProtKB-SubCell"/>
</dbReference>
<dbReference type="Pfam" id="PF00353">
    <property type="entry name" value="HemolysinCabind"/>
    <property type="match status" value="3"/>
</dbReference>
<comment type="subcellular location">
    <subcellularLocation>
        <location evidence="1">Secreted</location>
    </subcellularLocation>
</comment>
<sequence length="391" mass="43553">MWEAIWLALNKYADKGKLSITPIIAEKIINILKTRLPSDTKLGSLEKIFASSINNVNDIINEWLLEGEDKKDLLIGNSKISNIIYGYGNNDILIGGKQSDKLYGGFGDDILEGGEGDDELYGEYGSDTYIWGAGLGNDIIFESRTDTDRDFVKLVGGITPEDIDYYYTNHNTYGRSIEIKIKSTGEKLLIPRKSERSTVSEMIFDNGKKVSLLDNIPNLGTDGDDVLKGTAYKDYLKGLKGNDKLYGGSGDDILEGGEGDDELYGEYGSDTYIWGAGLGNDIIFESRTDTDRDFVKLVGGITPEDIDYYYTNHNTYGRSIEIKIKSIGEKLLIPRKSERSTVSEMSFDNGKKVCLLDNIPYCSSNNINDKTHIYHEGNIHLETGFNNEALF</sequence>
<dbReference type="InterPro" id="IPR018511">
    <property type="entry name" value="Hemolysin-typ_Ca-bd_CS"/>
</dbReference>
<dbReference type="InterPro" id="IPR001343">
    <property type="entry name" value="Hemolysn_Ca-bd"/>
</dbReference>
<dbReference type="EMBL" id="JSWE01000220">
    <property type="protein sequence ID" value="KIE04200.1"/>
    <property type="molecule type" value="Genomic_DNA"/>
</dbReference>
<gene>
    <name evidence="3" type="ORF">NF27_JC00070</name>
</gene>
<dbReference type="Proteomes" id="UP000031258">
    <property type="component" value="Unassembled WGS sequence"/>
</dbReference>
<evidence type="ECO:0008006" key="5">
    <source>
        <dbReference type="Google" id="ProtNLM"/>
    </source>
</evidence>
<evidence type="ECO:0000313" key="4">
    <source>
        <dbReference type="Proteomes" id="UP000031258"/>
    </source>
</evidence>
<organism evidence="3 4">
    <name type="scientific">Candidatus Jidaibacter acanthamoebae</name>
    <dbReference type="NCBI Taxonomy" id="86105"/>
    <lineage>
        <taxon>Bacteria</taxon>
        <taxon>Pseudomonadati</taxon>
        <taxon>Pseudomonadota</taxon>
        <taxon>Alphaproteobacteria</taxon>
        <taxon>Rickettsiales</taxon>
        <taxon>Candidatus Midichloriaceae</taxon>
        <taxon>Candidatus Jidaibacter</taxon>
    </lineage>
</organism>
<accession>A0A0C1QW24</accession>
<reference evidence="3 4" key="1">
    <citation type="submission" date="2014-11" db="EMBL/GenBank/DDBJ databases">
        <title>A Rickettsiales Symbiont of Amoebae With Ancient Features.</title>
        <authorList>
            <person name="Schulz F."/>
            <person name="Martijn J."/>
            <person name="Wascher F."/>
            <person name="Kostanjsek R."/>
            <person name="Ettema T.J."/>
            <person name="Horn M."/>
        </authorList>
    </citation>
    <scope>NUCLEOTIDE SEQUENCE [LARGE SCALE GENOMIC DNA]</scope>
    <source>
        <strain evidence="3 4">UWC36</strain>
    </source>
</reference>
<evidence type="ECO:0000256" key="2">
    <source>
        <dbReference type="ARBA" id="ARBA00022525"/>
    </source>
</evidence>
<keyword evidence="2" id="KW-0964">Secreted</keyword>
<dbReference type="InterPro" id="IPR011049">
    <property type="entry name" value="Serralysin-like_metalloprot_C"/>
</dbReference>